<keyword evidence="1" id="KW-0472">Membrane</keyword>
<dbReference type="AlphaFoldDB" id="A0A1H0UEN2"/>
<reference evidence="3" key="1">
    <citation type="submission" date="2016-10" db="EMBL/GenBank/DDBJ databases">
        <authorList>
            <person name="Varghese N."/>
            <person name="Submissions S."/>
        </authorList>
    </citation>
    <scope>NUCLEOTIDE SEQUENCE [LARGE SCALE GENOMIC DNA]</scope>
    <source>
        <strain evidence="3">IBRC-M10078</strain>
    </source>
</reference>
<protein>
    <submittedName>
        <fullName evidence="2">Uncharacterized membrane protein YkvI</fullName>
    </submittedName>
</protein>
<dbReference type="STRING" id="930152.SAMN05216565_104350"/>
<evidence type="ECO:0000313" key="3">
    <source>
        <dbReference type="Proteomes" id="UP000199159"/>
    </source>
</evidence>
<dbReference type="InterPro" id="IPR038728">
    <property type="entry name" value="YkvI-like"/>
</dbReference>
<feature type="transmembrane region" description="Helical" evidence="1">
    <location>
        <begin position="204"/>
        <end position="222"/>
    </location>
</feature>
<feature type="transmembrane region" description="Helical" evidence="1">
    <location>
        <begin position="249"/>
        <end position="274"/>
    </location>
</feature>
<accession>A0A1H0UEN2</accession>
<dbReference type="PANTHER" id="PTHR37814">
    <property type="entry name" value="CONSERVED MEMBRANE PROTEIN"/>
    <property type="match status" value="1"/>
</dbReference>
<evidence type="ECO:0000256" key="1">
    <source>
        <dbReference type="SAM" id="Phobius"/>
    </source>
</evidence>
<gene>
    <name evidence="2" type="ORF">SAMN05216565_104350</name>
</gene>
<dbReference type="InterPro" id="IPR004761">
    <property type="entry name" value="Spore_GerAB"/>
</dbReference>
<dbReference type="GO" id="GO:0016020">
    <property type="term" value="C:membrane"/>
    <property type="evidence" value="ECO:0007669"/>
    <property type="project" value="InterPro"/>
</dbReference>
<dbReference type="PANTHER" id="PTHR37814:SF1">
    <property type="entry name" value="MEMBRANE PROTEIN"/>
    <property type="match status" value="1"/>
</dbReference>
<feature type="transmembrane region" description="Helical" evidence="1">
    <location>
        <begin position="315"/>
        <end position="333"/>
    </location>
</feature>
<dbReference type="OrthoDB" id="4424890at2"/>
<organism evidence="2 3">
    <name type="scientific">Litchfieldia salsa</name>
    <dbReference type="NCBI Taxonomy" id="930152"/>
    <lineage>
        <taxon>Bacteria</taxon>
        <taxon>Bacillati</taxon>
        <taxon>Bacillota</taxon>
        <taxon>Bacilli</taxon>
        <taxon>Bacillales</taxon>
        <taxon>Bacillaceae</taxon>
        <taxon>Litchfieldia</taxon>
    </lineage>
</organism>
<name>A0A1H0UEN2_9BACI</name>
<feature type="transmembrane region" description="Helical" evidence="1">
    <location>
        <begin position="286"/>
        <end position="309"/>
    </location>
</feature>
<feature type="transmembrane region" description="Helical" evidence="1">
    <location>
        <begin position="137"/>
        <end position="156"/>
    </location>
</feature>
<keyword evidence="1" id="KW-0812">Transmembrane</keyword>
<feature type="transmembrane region" description="Helical" evidence="1">
    <location>
        <begin position="38"/>
        <end position="58"/>
    </location>
</feature>
<evidence type="ECO:0000313" key="2">
    <source>
        <dbReference type="EMBL" id="SDP64583.1"/>
    </source>
</evidence>
<feature type="transmembrane region" description="Helical" evidence="1">
    <location>
        <begin position="79"/>
        <end position="99"/>
    </location>
</feature>
<dbReference type="RefSeq" id="WP_090853888.1">
    <property type="nucleotide sequence ID" value="NZ_FNJU01000004.1"/>
</dbReference>
<dbReference type="GO" id="GO:0009847">
    <property type="term" value="P:spore germination"/>
    <property type="evidence" value="ECO:0007669"/>
    <property type="project" value="InterPro"/>
</dbReference>
<feature type="transmembrane region" description="Helical" evidence="1">
    <location>
        <begin position="176"/>
        <end position="195"/>
    </location>
</feature>
<proteinExistence type="predicted"/>
<keyword evidence="3" id="KW-1185">Reference proteome</keyword>
<feature type="transmembrane region" description="Helical" evidence="1">
    <location>
        <begin position="111"/>
        <end position="130"/>
    </location>
</feature>
<sequence>MWNSGVKWMFLIMGTTIGAGYASGRELWQFFGDQSGVAILLFTIIFSICCFVIMKVSYNEQSEHFIPVLQKIIGKKLASVYDVLIVIYLFTTTIVMLAGGGATLETFQVPYWVGILIFCAMLVLLFIWGVRGMITMNAFIIPILVIGLITTLLLFINSSEEHFIFDWHAQNNWPAAFTFTALNILPLIAVISAIGKEMKHIGEAWIASVGSGLVLGVISFIYNESLIKVAEEIMLYEIPLFAILKYYPYPMLVFMSFLLFAAIFTTAASGVFGITTRFREILKLPLWTLAIIALVVMIPFTTFGFATLVSVLYPIYGIANLYLLSSILLYPIMNRYKIN</sequence>
<dbReference type="Proteomes" id="UP000199159">
    <property type="component" value="Unassembled WGS sequence"/>
</dbReference>
<dbReference type="EMBL" id="FNJU01000004">
    <property type="protein sequence ID" value="SDP64583.1"/>
    <property type="molecule type" value="Genomic_DNA"/>
</dbReference>
<keyword evidence="1" id="KW-1133">Transmembrane helix</keyword>
<dbReference type="Pfam" id="PF03845">
    <property type="entry name" value="Spore_permease"/>
    <property type="match status" value="1"/>
</dbReference>